<accession>C8XFT4</accession>
<feature type="domain" description="VOC" evidence="2">
    <location>
        <begin position="9"/>
        <end position="133"/>
    </location>
</feature>
<name>C8XFT4_NAKMY</name>
<organism evidence="3 4">
    <name type="scientific">Nakamurella multipartita (strain ATCC 700099 / DSM 44233 / CIP 104796 / JCM 9543 / NBRC 105858 / Y-104)</name>
    <name type="common">Microsphaera multipartita</name>
    <dbReference type="NCBI Taxonomy" id="479431"/>
    <lineage>
        <taxon>Bacteria</taxon>
        <taxon>Bacillati</taxon>
        <taxon>Actinomycetota</taxon>
        <taxon>Actinomycetes</taxon>
        <taxon>Nakamurellales</taxon>
        <taxon>Nakamurellaceae</taxon>
        <taxon>Nakamurella</taxon>
    </lineage>
</organism>
<dbReference type="Proteomes" id="UP000002218">
    <property type="component" value="Chromosome"/>
</dbReference>
<dbReference type="Gene3D" id="3.30.720.110">
    <property type="match status" value="1"/>
</dbReference>
<dbReference type="GO" id="GO:0051213">
    <property type="term" value="F:dioxygenase activity"/>
    <property type="evidence" value="ECO:0007669"/>
    <property type="project" value="UniProtKB-KW"/>
</dbReference>
<dbReference type="eggNOG" id="COG2764">
    <property type="taxonomic scope" value="Bacteria"/>
</dbReference>
<dbReference type="InterPro" id="IPR029068">
    <property type="entry name" value="Glyas_Bleomycin-R_OHBP_Dase"/>
</dbReference>
<dbReference type="RefSeq" id="WP_015746948.1">
    <property type="nucleotide sequence ID" value="NC_013235.1"/>
</dbReference>
<evidence type="ECO:0000313" key="4">
    <source>
        <dbReference type="Proteomes" id="UP000002218"/>
    </source>
</evidence>
<evidence type="ECO:0000259" key="2">
    <source>
        <dbReference type="PROSITE" id="PS51819"/>
    </source>
</evidence>
<protein>
    <submittedName>
        <fullName evidence="3">Glyoxalase/bleomycin resistance protein/dioxygenase</fullName>
    </submittedName>
</protein>
<proteinExistence type="predicted"/>
<evidence type="ECO:0000256" key="1">
    <source>
        <dbReference type="SAM" id="MobiDB-lite"/>
    </source>
</evidence>
<dbReference type="AlphaFoldDB" id="C8XFT4"/>
<dbReference type="Gene3D" id="3.30.720.120">
    <property type="match status" value="1"/>
</dbReference>
<gene>
    <name evidence="3" type="ordered locus">Namu_1655</name>
</gene>
<dbReference type="STRING" id="479431.Namu_1655"/>
<keyword evidence="3" id="KW-0560">Oxidoreductase</keyword>
<reference evidence="3 4" key="2">
    <citation type="journal article" date="2010" name="Stand. Genomic Sci.">
        <title>Complete genome sequence of Nakamurella multipartita type strain (Y-104).</title>
        <authorList>
            <person name="Tice H."/>
            <person name="Mayilraj S."/>
            <person name="Sims D."/>
            <person name="Lapidus A."/>
            <person name="Nolan M."/>
            <person name="Lucas S."/>
            <person name="Glavina Del Rio T."/>
            <person name="Copeland A."/>
            <person name="Cheng J.F."/>
            <person name="Meincke L."/>
            <person name="Bruce D."/>
            <person name="Goodwin L."/>
            <person name="Pitluck S."/>
            <person name="Ivanova N."/>
            <person name="Mavromatis K."/>
            <person name="Ovchinnikova G."/>
            <person name="Pati A."/>
            <person name="Chen A."/>
            <person name="Palaniappan K."/>
            <person name="Land M."/>
            <person name="Hauser L."/>
            <person name="Chang Y.J."/>
            <person name="Jeffries C.D."/>
            <person name="Detter J.C."/>
            <person name="Brettin T."/>
            <person name="Rohde M."/>
            <person name="Goker M."/>
            <person name="Bristow J."/>
            <person name="Eisen J.A."/>
            <person name="Markowitz V."/>
            <person name="Hugenholtz P."/>
            <person name="Kyrpides N.C."/>
            <person name="Klenk H.P."/>
            <person name="Chen F."/>
        </authorList>
    </citation>
    <scope>NUCLEOTIDE SEQUENCE [LARGE SCALE GENOMIC DNA]</scope>
    <source>
        <strain evidence="4">ATCC 700099 / DSM 44233 / CIP 104796 / JCM 9543 / NBRC 105858 / Y-104</strain>
    </source>
</reference>
<dbReference type="KEGG" id="nml:Namu_1655"/>
<dbReference type="InterPro" id="IPR004360">
    <property type="entry name" value="Glyas_Fos-R_dOase_dom"/>
</dbReference>
<dbReference type="EMBL" id="CP001737">
    <property type="protein sequence ID" value="ACV78045.1"/>
    <property type="molecule type" value="Genomic_DNA"/>
</dbReference>
<evidence type="ECO:0000313" key="3">
    <source>
        <dbReference type="EMBL" id="ACV78045.1"/>
    </source>
</evidence>
<dbReference type="PROSITE" id="PS51819">
    <property type="entry name" value="VOC"/>
    <property type="match status" value="1"/>
</dbReference>
<dbReference type="HOGENOM" id="CLU_046006_11_1_11"/>
<reference evidence="4" key="1">
    <citation type="submission" date="2009-09" db="EMBL/GenBank/DDBJ databases">
        <title>The complete genome of Nakamurella multipartita DSM 44233.</title>
        <authorList>
            <consortium name="US DOE Joint Genome Institute (JGI-PGF)"/>
            <person name="Lucas S."/>
            <person name="Copeland A."/>
            <person name="Lapidus A."/>
            <person name="Glavina del Rio T."/>
            <person name="Dalin E."/>
            <person name="Tice H."/>
            <person name="Bruce D."/>
            <person name="Goodwin L."/>
            <person name="Pitluck S."/>
            <person name="Kyrpides N."/>
            <person name="Mavromatis K."/>
            <person name="Ivanova N."/>
            <person name="Ovchinnikova G."/>
            <person name="Sims D."/>
            <person name="Meincke L."/>
            <person name="Brettin T."/>
            <person name="Detter J.C."/>
            <person name="Han C."/>
            <person name="Larimer F."/>
            <person name="Land M."/>
            <person name="Hauser L."/>
            <person name="Markowitz V."/>
            <person name="Cheng J.-F."/>
            <person name="Hugenholtz P."/>
            <person name="Woyke T."/>
            <person name="Wu D."/>
            <person name="Klenk H.-P."/>
            <person name="Eisen J.A."/>
        </authorList>
    </citation>
    <scope>NUCLEOTIDE SEQUENCE [LARGE SCALE GENOMIC DNA]</scope>
    <source>
        <strain evidence="4">ATCC 700099 / DSM 44233 / CIP 104796 / JCM 9543 / NBRC 105858 / Y-104</strain>
    </source>
</reference>
<dbReference type="SUPFAM" id="SSF54593">
    <property type="entry name" value="Glyoxalase/Bleomycin resistance protein/Dihydroxybiphenyl dioxygenase"/>
    <property type="match status" value="1"/>
</dbReference>
<dbReference type="Pfam" id="PF00903">
    <property type="entry name" value="Glyoxalase"/>
    <property type="match status" value="1"/>
</dbReference>
<dbReference type="InterPro" id="IPR037523">
    <property type="entry name" value="VOC_core"/>
</dbReference>
<feature type="region of interest" description="Disordered" evidence="1">
    <location>
        <begin position="58"/>
        <end position="79"/>
    </location>
</feature>
<sequence>MNAPTTTRPGAWPTLSYRDAEAAVRYLTEVVGFTESVVHPGGPDRPIAHAELLWPDGGGIMFGSEPTEPRWSGSAGGPGTGTAYLSTDDVAGVAARVAAAGWTVLRELAETDYGSREFAFLDPEGNAWSVGSYPGAQGG</sequence>
<dbReference type="InParanoid" id="C8XFT4"/>
<keyword evidence="3" id="KW-0223">Dioxygenase</keyword>
<dbReference type="OrthoDB" id="9809391at2"/>
<keyword evidence="4" id="KW-1185">Reference proteome</keyword>